<evidence type="ECO:0000256" key="1">
    <source>
        <dbReference type="ARBA" id="ARBA00000077"/>
    </source>
</evidence>
<dbReference type="CDD" id="cd09280">
    <property type="entry name" value="RNase_HI_eukaryote_like"/>
    <property type="match status" value="1"/>
</dbReference>
<sequence length="158" mass="18037">MEYRKYMQDRSGRVVVYTNGSCRRPGEPQAHAGVGVWFGAHHVLNMSGCVRGRQTCNSAQIQAVTNALWTAKRNGIRRINIYTNSELVINAANMYISIWLDNGWINKRGNRVQNYLDWHYLLKAKKGMEIKWTFVGNNRGNKGRDAAMGLAREYADRA</sequence>
<name>A0A8J2M6L6_9HEXA</name>
<organism evidence="8 9">
    <name type="scientific">Allacma fusca</name>
    <dbReference type="NCBI Taxonomy" id="39272"/>
    <lineage>
        <taxon>Eukaryota</taxon>
        <taxon>Metazoa</taxon>
        <taxon>Ecdysozoa</taxon>
        <taxon>Arthropoda</taxon>
        <taxon>Hexapoda</taxon>
        <taxon>Collembola</taxon>
        <taxon>Symphypleona</taxon>
        <taxon>Sminthuridae</taxon>
        <taxon>Allacma</taxon>
    </lineage>
</organism>
<dbReference type="InterPro" id="IPR002156">
    <property type="entry name" value="RNaseH_domain"/>
</dbReference>
<dbReference type="InterPro" id="IPR050092">
    <property type="entry name" value="RNase_H"/>
</dbReference>
<dbReference type="GO" id="GO:0003676">
    <property type="term" value="F:nucleic acid binding"/>
    <property type="evidence" value="ECO:0007669"/>
    <property type="project" value="InterPro"/>
</dbReference>
<dbReference type="PROSITE" id="PS50879">
    <property type="entry name" value="RNASE_H_1"/>
    <property type="match status" value="1"/>
</dbReference>
<evidence type="ECO:0000259" key="7">
    <source>
        <dbReference type="PROSITE" id="PS50879"/>
    </source>
</evidence>
<dbReference type="PANTHER" id="PTHR10642">
    <property type="entry name" value="RIBONUCLEASE H1"/>
    <property type="match status" value="1"/>
</dbReference>
<comment type="catalytic activity">
    <reaction evidence="1">
        <text>Endonucleolytic cleavage to 5'-phosphomonoester.</text>
        <dbReference type="EC" id="3.1.26.4"/>
    </reaction>
</comment>
<dbReference type="PANTHER" id="PTHR10642:SF26">
    <property type="entry name" value="RIBONUCLEASE H1"/>
    <property type="match status" value="1"/>
</dbReference>
<evidence type="ECO:0000256" key="2">
    <source>
        <dbReference type="ARBA" id="ARBA00012180"/>
    </source>
</evidence>
<dbReference type="EMBL" id="CAJVCH010570039">
    <property type="protein sequence ID" value="CAG7833841.1"/>
    <property type="molecule type" value="Genomic_DNA"/>
</dbReference>
<evidence type="ECO:0000256" key="4">
    <source>
        <dbReference type="ARBA" id="ARBA00022723"/>
    </source>
</evidence>
<protein>
    <recommendedName>
        <fullName evidence="2">ribonuclease H</fullName>
        <ecNumber evidence="2">3.1.26.4</ecNumber>
    </recommendedName>
</protein>
<dbReference type="AlphaFoldDB" id="A0A8J2M6L6"/>
<accession>A0A8J2M6L6</accession>
<evidence type="ECO:0000313" key="9">
    <source>
        <dbReference type="Proteomes" id="UP000708208"/>
    </source>
</evidence>
<dbReference type="GO" id="GO:0004523">
    <property type="term" value="F:RNA-DNA hybrid ribonuclease activity"/>
    <property type="evidence" value="ECO:0007669"/>
    <property type="project" value="UniProtKB-EC"/>
</dbReference>
<gene>
    <name evidence="8" type="ORF">AFUS01_LOCUS43417</name>
</gene>
<dbReference type="OrthoDB" id="407198at2759"/>
<keyword evidence="5" id="KW-0255">Endonuclease</keyword>
<feature type="domain" description="RNase H type-1" evidence="7">
    <location>
        <begin position="10"/>
        <end position="156"/>
    </location>
</feature>
<evidence type="ECO:0000256" key="5">
    <source>
        <dbReference type="ARBA" id="ARBA00022759"/>
    </source>
</evidence>
<dbReference type="GO" id="GO:0046872">
    <property type="term" value="F:metal ion binding"/>
    <property type="evidence" value="ECO:0007669"/>
    <property type="project" value="UniProtKB-KW"/>
</dbReference>
<keyword evidence="3" id="KW-0540">Nuclease</keyword>
<dbReference type="EC" id="3.1.26.4" evidence="2"/>
<keyword evidence="6" id="KW-0378">Hydrolase</keyword>
<evidence type="ECO:0000256" key="6">
    <source>
        <dbReference type="ARBA" id="ARBA00022801"/>
    </source>
</evidence>
<proteinExistence type="predicted"/>
<dbReference type="Proteomes" id="UP000708208">
    <property type="component" value="Unassembled WGS sequence"/>
</dbReference>
<comment type="caution">
    <text evidence="8">The sequence shown here is derived from an EMBL/GenBank/DDBJ whole genome shotgun (WGS) entry which is preliminary data.</text>
</comment>
<reference evidence="8" key="1">
    <citation type="submission" date="2021-06" db="EMBL/GenBank/DDBJ databases">
        <authorList>
            <person name="Hodson N. C."/>
            <person name="Mongue J. A."/>
            <person name="Jaron S. K."/>
        </authorList>
    </citation>
    <scope>NUCLEOTIDE SEQUENCE</scope>
</reference>
<keyword evidence="4" id="KW-0479">Metal-binding</keyword>
<dbReference type="Pfam" id="PF00075">
    <property type="entry name" value="RNase_H"/>
    <property type="match status" value="1"/>
</dbReference>
<keyword evidence="9" id="KW-1185">Reference proteome</keyword>
<dbReference type="GO" id="GO:0043137">
    <property type="term" value="P:DNA replication, removal of RNA primer"/>
    <property type="evidence" value="ECO:0007669"/>
    <property type="project" value="TreeGrafter"/>
</dbReference>
<evidence type="ECO:0000313" key="8">
    <source>
        <dbReference type="EMBL" id="CAG7833841.1"/>
    </source>
</evidence>
<evidence type="ECO:0000256" key="3">
    <source>
        <dbReference type="ARBA" id="ARBA00022722"/>
    </source>
</evidence>